<name>A0AAF3J594_9BILA</name>
<evidence type="ECO:0000313" key="3">
    <source>
        <dbReference type="Proteomes" id="UP000887575"/>
    </source>
</evidence>
<feature type="compositionally biased region" description="Polar residues" evidence="1">
    <location>
        <begin position="189"/>
        <end position="214"/>
    </location>
</feature>
<accession>A0AAF3J594</accession>
<feature type="region of interest" description="Disordered" evidence="1">
    <location>
        <begin position="189"/>
        <end position="243"/>
    </location>
</feature>
<protein>
    <submittedName>
        <fullName evidence="4">Uncharacterized protein</fullName>
    </submittedName>
</protein>
<keyword evidence="2" id="KW-0732">Signal</keyword>
<dbReference type="AlphaFoldDB" id="A0AAF3J594"/>
<dbReference type="WBParaSite" id="MBELARI_LOCUS17034">
    <property type="protein sequence ID" value="MBELARI_LOCUS17034"/>
    <property type="gene ID" value="MBELARI_LOCUS17034"/>
</dbReference>
<dbReference type="Proteomes" id="UP000887575">
    <property type="component" value="Unassembled WGS sequence"/>
</dbReference>
<evidence type="ECO:0000256" key="1">
    <source>
        <dbReference type="SAM" id="MobiDB-lite"/>
    </source>
</evidence>
<feature type="chain" id="PRO_5042020809" evidence="2">
    <location>
        <begin position="22"/>
        <end position="362"/>
    </location>
</feature>
<reference evidence="4" key="1">
    <citation type="submission" date="2024-02" db="UniProtKB">
        <authorList>
            <consortium name="WormBaseParasite"/>
        </authorList>
    </citation>
    <scope>IDENTIFICATION</scope>
</reference>
<feature type="signal peptide" evidence="2">
    <location>
        <begin position="1"/>
        <end position="21"/>
    </location>
</feature>
<evidence type="ECO:0000256" key="2">
    <source>
        <dbReference type="SAM" id="SignalP"/>
    </source>
</evidence>
<keyword evidence="3" id="KW-1185">Reference proteome</keyword>
<feature type="compositionally biased region" description="Polar residues" evidence="1">
    <location>
        <begin position="227"/>
        <end position="243"/>
    </location>
</feature>
<organism evidence="3 4">
    <name type="scientific">Mesorhabditis belari</name>
    <dbReference type="NCBI Taxonomy" id="2138241"/>
    <lineage>
        <taxon>Eukaryota</taxon>
        <taxon>Metazoa</taxon>
        <taxon>Ecdysozoa</taxon>
        <taxon>Nematoda</taxon>
        <taxon>Chromadorea</taxon>
        <taxon>Rhabditida</taxon>
        <taxon>Rhabditina</taxon>
        <taxon>Rhabditomorpha</taxon>
        <taxon>Rhabditoidea</taxon>
        <taxon>Rhabditidae</taxon>
        <taxon>Mesorhabditinae</taxon>
        <taxon>Mesorhabditis</taxon>
    </lineage>
</organism>
<proteinExistence type="predicted"/>
<evidence type="ECO:0000313" key="4">
    <source>
        <dbReference type="WBParaSite" id="MBELARI_LOCUS17034"/>
    </source>
</evidence>
<sequence>MTKFRRFSILFTLVVISLSNAQTTTPSTKKVAQYGYQGNTATPPKSQPYTGQPFVYSTTMNPTLNAERAAGILPNSVQNRNSRQIQYQSSTYSPFGSTQFPNQYNNGYNNNQQMTNSQYSNSYNQQYPYTSQQMAYNNGYNSQYNAQSSTPSSYLLRDQNWNYNYRPFNQGYSNGYNGQALYNPLSNQYTSPSSFNQQNGYQTNWNSNYQSNFGTPYKRSQRKRRQNSYLATSNAQSTVSSPLYSNGQSNAFINPQFDPNPQNANPASLIQNPNYKYLTPGLENLYISSYNRMYDPSGNANFIQPTTQSPILSNDAQNQLNYQKIQQDYVGGRDKYQQDNSEVTNNIYGYDYSSSSTRFGRK</sequence>